<dbReference type="AlphaFoldDB" id="A0A3G9G2V4"/>
<dbReference type="RefSeq" id="WP_126423127.1">
    <property type="nucleotide sequence ID" value="NZ_AP018828.1"/>
</dbReference>
<dbReference type="Proteomes" id="UP000278756">
    <property type="component" value="Chromosome 2"/>
</dbReference>
<name>A0A3G9G2V4_9CAUL</name>
<dbReference type="PANTHER" id="PTHR13847:SF289">
    <property type="entry name" value="GLYCINE OXIDASE"/>
    <property type="match status" value="1"/>
</dbReference>
<dbReference type="GO" id="GO:0016491">
    <property type="term" value="F:oxidoreductase activity"/>
    <property type="evidence" value="ECO:0007669"/>
    <property type="project" value="UniProtKB-KW"/>
</dbReference>
<accession>A0A3G9G2V4</accession>
<dbReference type="SUPFAM" id="SSF51905">
    <property type="entry name" value="FAD/NAD(P)-binding domain"/>
    <property type="match status" value="1"/>
</dbReference>
<sequence length="409" mass="44097">MSKVIVVGGGIVGLSIALELQKRHGDVILLDPDSPRKGASYGNAGHIAIEQVEPLASWDLIRSAWRRWFARGGALSFPPSGISAWLPFGLRLMAAAEPARFAHGKTALSGLMREAMPAWRRLVQSLGAPDLIREDGHYVVWESEASAKAGLAAWRDTDTGTARFHVLTPDERAAVSALTPRPLSGGIRFENTGQVADTARLLAQMEAAYLAAGGQVVRQRAVGLSLRDGHAQVECDDGLMRAAESVIICAGARSKPLMQGIGHVVPLIAERGYHIQSAPHGWPAGMPPVVFEDRSMIVTGFEGGLRAASFVELNQPDAPPDARKWQRLRQHVSELGLPMDAEVAQWMGIRPTLPDYLPAIGRSDKAQNLYYAFGHQHLGLTLGPVTGEIVADMVERGTGPQAFDIKRFA</sequence>
<dbReference type="EC" id="1.4.99.6" evidence="3"/>
<feature type="domain" description="FAD dependent oxidoreductase" evidence="2">
    <location>
        <begin position="3"/>
        <end position="393"/>
    </location>
</feature>
<dbReference type="Gene3D" id="3.30.9.10">
    <property type="entry name" value="D-Amino Acid Oxidase, subunit A, domain 2"/>
    <property type="match status" value="1"/>
</dbReference>
<reference evidence="4" key="1">
    <citation type="journal article" date="2017" name="Biotechnol. Biofuels">
        <title>Evaluation of environmental bacterial communities as a factor affecting the growth of duckweed Lemna minor.</title>
        <authorList>
            <person name="Ishizawa H."/>
            <person name="Kuroda M."/>
            <person name="Morikawa M."/>
            <person name="Ike M."/>
        </authorList>
    </citation>
    <scope>NUCLEOTIDE SEQUENCE [LARGE SCALE GENOMIC DNA]</scope>
    <source>
        <strain evidence="4">M6</strain>
    </source>
</reference>
<keyword evidence="1 3" id="KW-0560">Oxidoreductase</keyword>
<dbReference type="OrthoDB" id="9805337at2"/>
<dbReference type="Pfam" id="PF01266">
    <property type="entry name" value="DAO"/>
    <property type="match status" value="1"/>
</dbReference>
<dbReference type="EMBL" id="AP018828">
    <property type="protein sequence ID" value="BBF81650.1"/>
    <property type="molecule type" value="Genomic_DNA"/>
</dbReference>
<dbReference type="InterPro" id="IPR036188">
    <property type="entry name" value="FAD/NAD-bd_sf"/>
</dbReference>
<proteinExistence type="predicted"/>
<evidence type="ECO:0000256" key="1">
    <source>
        <dbReference type="ARBA" id="ARBA00023002"/>
    </source>
</evidence>
<evidence type="ECO:0000313" key="4">
    <source>
        <dbReference type="Proteomes" id="UP000278756"/>
    </source>
</evidence>
<dbReference type="GO" id="GO:0005737">
    <property type="term" value="C:cytoplasm"/>
    <property type="evidence" value="ECO:0007669"/>
    <property type="project" value="TreeGrafter"/>
</dbReference>
<dbReference type="Gene3D" id="3.50.50.60">
    <property type="entry name" value="FAD/NAD(P)-binding domain"/>
    <property type="match status" value="2"/>
</dbReference>
<dbReference type="PANTHER" id="PTHR13847">
    <property type="entry name" value="SARCOSINE DEHYDROGENASE-RELATED"/>
    <property type="match status" value="1"/>
</dbReference>
<evidence type="ECO:0000313" key="3">
    <source>
        <dbReference type="EMBL" id="BBF81650.1"/>
    </source>
</evidence>
<dbReference type="SUPFAM" id="SSF54373">
    <property type="entry name" value="FAD-linked reductases, C-terminal domain"/>
    <property type="match status" value="1"/>
</dbReference>
<evidence type="ECO:0000259" key="2">
    <source>
        <dbReference type="Pfam" id="PF01266"/>
    </source>
</evidence>
<protein>
    <submittedName>
        <fullName evidence="3">D-amino acid dehydrogenase small subunit</fullName>
        <ecNumber evidence="3">1.4.99.6</ecNumber>
    </submittedName>
</protein>
<organism evidence="3 4">
    <name type="scientific">Asticcacaulis excentricus</name>
    <dbReference type="NCBI Taxonomy" id="78587"/>
    <lineage>
        <taxon>Bacteria</taxon>
        <taxon>Pseudomonadati</taxon>
        <taxon>Pseudomonadota</taxon>
        <taxon>Alphaproteobacteria</taxon>
        <taxon>Caulobacterales</taxon>
        <taxon>Caulobacteraceae</taxon>
        <taxon>Asticcacaulis</taxon>
    </lineage>
</organism>
<dbReference type="InterPro" id="IPR006076">
    <property type="entry name" value="FAD-dep_OxRdtase"/>
</dbReference>
<gene>
    <name evidence="3" type="ORF">EM6_2252</name>
</gene>
<reference evidence="4" key="2">
    <citation type="journal article" date="2017" name="Plant Physiol. Biochem.">
        <title>Differential oxidative and antioxidative response of duckweed Lemna minor toward plant growth promoting/inhibiting bacteria.</title>
        <authorList>
            <person name="Ishizawa H."/>
            <person name="Kuroda M."/>
            <person name="Morikawa M."/>
            <person name="Ike M."/>
        </authorList>
    </citation>
    <scope>NUCLEOTIDE SEQUENCE [LARGE SCALE GENOMIC DNA]</scope>
    <source>
        <strain evidence="4">M6</strain>
    </source>
</reference>